<keyword evidence="1" id="KW-0175">Coiled coil</keyword>
<dbReference type="AlphaFoldDB" id="A0A0K0ELZ0"/>
<proteinExistence type="predicted"/>
<feature type="coiled-coil region" evidence="1">
    <location>
        <begin position="97"/>
        <end position="128"/>
    </location>
</feature>
<accession>A0A0K0ELZ0</accession>
<organism evidence="3">
    <name type="scientific">Strongyloides stercoralis</name>
    <name type="common">Threadworm</name>
    <dbReference type="NCBI Taxonomy" id="6248"/>
    <lineage>
        <taxon>Eukaryota</taxon>
        <taxon>Metazoa</taxon>
        <taxon>Ecdysozoa</taxon>
        <taxon>Nematoda</taxon>
        <taxon>Chromadorea</taxon>
        <taxon>Rhabditida</taxon>
        <taxon>Tylenchina</taxon>
        <taxon>Panagrolaimomorpha</taxon>
        <taxon>Strongyloidoidea</taxon>
        <taxon>Strongyloididae</taxon>
        <taxon>Strongyloides</taxon>
    </lineage>
</organism>
<protein>
    <submittedName>
        <fullName evidence="3 4">Uncharacterized protein</fullName>
    </submittedName>
</protein>
<dbReference type="WBParaSite" id="TCONS_00000026.p1">
    <property type="protein sequence ID" value="TCONS_00000026.p1"/>
    <property type="gene ID" value="XLOC_000023"/>
</dbReference>
<reference evidence="3" key="1">
    <citation type="submission" date="2015-08" db="UniProtKB">
        <authorList>
            <consortium name="WormBaseParasite"/>
        </authorList>
    </citation>
    <scope>IDENTIFICATION</scope>
</reference>
<sequence>MDPSRNLSRLAALERKIQTTQRLEQREACVLEDINSLYELNNRKKSQIGELADKISTCAIETIDKGSENDILPENLQRELSHLKSTSDSLINCNLQLNIKKKEMIIKEENLNELIKEQSEVKDKLTNEFEEKTLAFNFVREKLDLLGSVKNRMHELQNKLSLNAGKFVNSIEFDN</sequence>
<dbReference type="Proteomes" id="UP000035681">
    <property type="component" value="Unplaced"/>
</dbReference>
<evidence type="ECO:0000313" key="4">
    <source>
        <dbReference type="WBParaSite" id="TCONS_00000026.p1"/>
    </source>
</evidence>
<dbReference type="WBParaSite" id="SSTP_0001047800.1">
    <property type="protein sequence ID" value="SSTP_0001047800.1"/>
    <property type="gene ID" value="SSTP_0001047800"/>
</dbReference>
<evidence type="ECO:0000313" key="2">
    <source>
        <dbReference type="Proteomes" id="UP000035681"/>
    </source>
</evidence>
<evidence type="ECO:0000313" key="3">
    <source>
        <dbReference type="WBParaSite" id="SSTP_0001047800.1"/>
    </source>
</evidence>
<evidence type="ECO:0000256" key="1">
    <source>
        <dbReference type="SAM" id="Coils"/>
    </source>
</evidence>
<keyword evidence="2" id="KW-1185">Reference proteome</keyword>
<name>A0A0K0ELZ0_STRER</name>